<dbReference type="InterPro" id="IPR010259">
    <property type="entry name" value="S8pro/Inhibitor_I9"/>
</dbReference>
<evidence type="ECO:0000256" key="2">
    <source>
        <dbReference type="ARBA" id="ARBA00022670"/>
    </source>
</evidence>
<keyword evidence="4 7" id="KW-0378">Hydrolase</keyword>
<proteinExistence type="inferred from homology"/>
<dbReference type="Pfam" id="PF00082">
    <property type="entry name" value="Peptidase_S8"/>
    <property type="match status" value="1"/>
</dbReference>
<evidence type="ECO:0000313" key="11">
    <source>
        <dbReference type="Proteomes" id="UP001515500"/>
    </source>
</evidence>
<name>A0AB40CJA2_DIOCR</name>
<reference evidence="12" key="1">
    <citation type="submission" date="2025-08" db="UniProtKB">
        <authorList>
            <consortium name="RefSeq"/>
        </authorList>
    </citation>
    <scope>IDENTIFICATION</scope>
</reference>
<evidence type="ECO:0000256" key="5">
    <source>
        <dbReference type="ARBA" id="ARBA00022825"/>
    </source>
</evidence>
<gene>
    <name evidence="12" type="primary">LOC120276039</name>
</gene>
<evidence type="ECO:0000259" key="8">
    <source>
        <dbReference type="Pfam" id="PF00082"/>
    </source>
</evidence>
<evidence type="ECO:0000256" key="6">
    <source>
        <dbReference type="PIRSR" id="PIRSR615500-1"/>
    </source>
</evidence>
<dbReference type="PROSITE" id="PS51892">
    <property type="entry name" value="SUBTILASE"/>
    <property type="match status" value="1"/>
</dbReference>
<evidence type="ECO:0000259" key="9">
    <source>
        <dbReference type="Pfam" id="PF05922"/>
    </source>
</evidence>
<evidence type="ECO:0000256" key="1">
    <source>
        <dbReference type="ARBA" id="ARBA00011073"/>
    </source>
</evidence>
<evidence type="ECO:0000256" key="7">
    <source>
        <dbReference type="PROSITE-ProRule" id="PRU01240"/>
    </source>
</evidence>
<dbReference type="PANTHER" id="PTHR10795">
    <property type="entry name" value="PROPROTEIN CONVERTASE SUBTILISIN/KEXIN"/>
    <property type="match status" value="1"/>
</dbReference>
<feature type="domain" description="Subtilisin-like protease fibronectin type-III" evidence="10">
    <location>
        <begin position="592"/>
        <end position="697"/>
    </location>
</feature>
<dbReference type="Proteomes" id="UP001515500">
    <property type="component" value="Chromosome 14"/>
</dbReference>
<dbReference type="InterPro" id="IPR034197">
    <property type="entry name" value="Peptidases_S8_3"/>
</dbReference>
<dbReference type="AlphaFoldDB" id="A0AB40CJA2"/>
<evidence type="ECO:0000259" key="10">
    <source>
        <dbReference type="Pfam" id="PF17766"/>
    </source>
</evidence>
<dbReference type="InterPro" id="IPR015500">
    <property type="entry name" value="Peptidase_S8_subtilisin-rel"/>
</dbReference>
<dbReference type="FunFam" id="3.40.50.200:FF:000006">
    <property type="entry name" value="Subtilisin-like protease SBT1.5"/>
    <property type="match status" value="1"/>
</dbReference>
<dbReference type="PRINTS" id="PR00723">
    <property type="entry name" value="SUBTILISIN"/>
</dbReference>
<evidence type="ECO:0000256" key="4">
    <source>
        <dbReference type="ARBA" id="ARBA00022801"/>
    </source>
</evidence>
<dbReference type="InterPro" id="IPR037045">
    <property type="entry name" value="S8pro/Inhibitor_I9_sf"/>
</dbReference>
<dbReference type="InterPro" id="IPR045051">
    <property type="entry name" value="SBT"/>
</dbReference>
<comment type="similarity">
    <text evidence="1 7">Belongs to the peptidase S8 family.</text>
</comment>
<feature type="active site" description="Charge relay system" evidence="6 7">
    <location>
        <position position="99"/>
    </location>
</feature>
<dbReference type="CDD" id="cd02120">
    <property type="entry name" value="PA_subtilisin_like"/>
    <property type="match status" value="1"/>
</dbReference>
<dbReference type="RefSeq" id="XP_039138717.1">
    <property type="nucleotide sequence ID" value="XM_039282783.1"/>
</dbReference>
<dbReference type="GeneID" id="120276039"/>
<dbReference type="Gene3D" id="3.50.30.30">
    <property type="match status" value="1"/>
</dbReference>
<keyword evidence="2 7" id="KW-0645">Protease</keyword>
<keyword evidence="11" id="KW-1185">Reference proteome</keyword>
<dbReference type="Gene3D" id="3.30.70.80">
    <property type="entry name" value="Peptidase S8 propeptide/proteinase inhibitor I9"/>
    <property type="match status" value="1"/>
</dbReference>
<dbReference type="CDD" id="cd04852">
    <property type="entry name" value="Peptidases_S8_3"/>
    <property type="match status" value="1"/>
</dbReference>
<feature type="active site" description="Charge relay system" evidence="6 7">
    <location>
        <position position="164"/>
    </location>
</feature>
<dbReference type="SUPFAM" id="SSF52743">
    <property type="entry name" value="Subtilisin-like"/>
    <property type="match status" value="1"/>
</dbReference>
<accession>A0AB40CJA2</accession>
<dbReference type="GO" id="GO:0006508">
    <property type="term" value="P:proteolysis"/>
    <property type="evidence" value="ECO:0007669"/>
    <property type="project" value="UniProtKB-KW"/>
</dbReference>
<sequence>MPKPFSNHQSWYQSTIATTTSSSSNLIYVYDHALHGFTARLTPSQLKQLKKSHGIVAVYSDMVVNKDTTHTTDFLGLDTSAGLWPASNYGEDMIIGVVDTGVWPESRSFHDDGLPVVPPRWKGECEEPSMCNKKIIGARSFYKGLLANNPNISGMRSSRDTNGHGTHTASTACGNFVPNTSFFGYAPGTARGMAPHAKLAVYKVLWEEGSYGSDIIAGIDKAISDGVDVLSISLGVNNVPLYKDPVAIAGFAAIEKGILVVTSTGNDGPFLGTLHNGAPWLITVGASTVDRKFAGIIELGNGVIVTGQSLYLGSEALPSKLPLVDMGGCENQTLLDKVGYKIVVCQTLTLEDVISSVALAKVAAGLFVSNDPLAEFSIEVPQPGAILSPEDGNEILDYINKSPDPRASLAFKQTILGTRPAPQVTTYSSRGPSMSCRTVLKPDIVAPGALVLAAWSENSSVGVVGSDWIYNFYNIISGSSMSCPHVSGLGALLKSVHPDWTPAAIRSAIMTSASLIDNSGSPITDLSNGGQSASPFAMGSGHIVPNKALDPGLVYDIEVDGYINFLCTMNFTHEQIKTITRTATNCSDANPDLNYPSFITFFEVDETSSNKTIVREFERTVTNVGDTVMTYIAKVMPLEGFRARVEPDKLIFNEEYKKQRFKLILEGQMENKENEVVYGSLTWIDTMGKYSVRSPIVATTFNELDN</sequence>
<feature type="active site" description="Charge relay system" evidence="6 7">
    <location>
        <position position="480"/>
    </location>
</feature>
<dbReference type="InterPro" id="IPR000209">
    <property type="entry name" value="Peptidase_S8/S53_dom"/>
</dbReference>
<dbReference type="InterPro" id="IPR036852">
    <property type="entry name" value="Peptidase_S8/S53_dom_sf"/>
</dbReference>
<dbReference type="InterPro" id="IPR041469">
    <property type="entry name" value="Subtilisin-like_FN3"/>
</dbReference>
<keyword evidence="3" id="KW-0732">Signal</keyword>
<feature type="domain" description="Inhibitor I9" evidence="9">
    <location>
        <begin position="2"/>
        <end position="64"/>
    </location>
</feature>
<evidence type="ECO:0000313" key="12">
    <source>
        <dbReference type="RefSeq" id="XP_039138717.1"/>
    </source>
</evidence>
<protein>
    <submittedName>
        <fullName evidence="12">Subtilisin-like protease SBT3</fullName>
    </submittedName>
</protein>
<keyword evidence="5 7" id="KW-0720">Serine protease</keyword>
<organism evidence="11 12">
    <name type="scientific">Dioscorea cayennensis subsp. rotundata</name>
    <name type="common">White Guinea yam</name>
    <name type="synonym">Dioscorea rotundata</name>
    <dbReference type="NCBI Taxonomy" id="55577"/>
    <lineage>
        <taxon>Eukaryota</taxon>
        <taxon>Viridiplantae</taxon>
        <taxon>Streptophyta</taxon>
        <taxon>Embryophyta</taxon>
        <taxon>Tracheophyta</taxon>
        <taxon>Spermatophyta</taxon>
        <taxon>Magnoliopsida</taxon>
        <taxon>Liliopsida</taxon>
        <taxon>Dioscoreales</taxon>
        <taxon>Dioscoreaceae</taxon>
        <taxon>Dioscorea</taxon>
    </lineage>
</organism>
<dbReference type="Gene3D" id="2.60.40.2310">
    <property type="match status" value="1"/>
</dbReference>
<dbReference type="Pfam" id="PF17766">
    <property type="entry name" value="fn3_6"/>
    <property type="match status" value="1"/>
</dbReference>
<dbReference type="Pfam" id="PF05922">
    <property type="entry name" value="Inhibitor_I9"/>
    <property type="match status" value="1"/>
</dbReference>
<evidence type="ECO:0000256" key="3">
    <source>
        <dbReference type="ARBA" id="ARBA00022729"/>
    </source>
</evidence>
<dbReference type="GO" id="GO:0004252">
    <property type="term" value="F:serine-type endopeptidase activity"/>
    <property type="evidence" value="ECO:0007669"/>
    <property type="project" value="UniProtKB-UniRule"/>
</dbReference>
<dbReference type="Gene3D" id="3.40.50.200">
    <property type="entry name" value="Peptidase S8/S53 domain"/>
    <property type="match status" value="1"/>
</dbReference>
<feature type="domain" description="Peptidase S8/S53" evidence="8">
    <location>
        <begin position="90"/>
        <end position="540"/>
    </location>
</feature>